<protein>
    <recommendedName>
        <fullName evidence="16">Potassium transporter</fullName>
    </recommendedName>
</protein>
<evidence type="ECO:0000256" key="9">
    <source>
        <dbReference type="ARBA" id="ARBA00023136"/>
    </source>
</evidence>
<dbReference type="InterPro" id="IPR003855">
    <property type="entry name" value="K+_transporter"/>
</dbReference>
<comment type="subcellular location">
    <subcellularLocation>
        <location evidence="1">Cell membrane</location>
        <topology evidence="1">Multi-pass membrane protein</topology>
    </subcellularLocation>
</comment>
<dbReference type="PANTHER" id="PTHR30540">
    <property type="entry name" value="OSMOTIC STRESS POTASSIUM TRANSPORTER"/>
    <property type="match status" value="1"/>
</dbReference>
<evidence type="ECO:0000256" key="3">
    <source>
        <dbReference type="ARBA" id="ARBA00022448"/>
    </source>
</evidence>
<comment type="caution">
    <text evidence="14">The sequence shown here is derived from an EMBL/GenBank/DDBJ whole genome shotgun (WGS) entry which is preliminary data.</text>
</comment>
<feature type="transmembrane region" description="Helical" evidence="11">
    <location>
        <begin position="342"/>
        <end position="362"/>
    </location>
</feature>
<evidence type="ECO:0000256" key="5">
    <source>
        <dbReference type="ARBA" id="ARBA00022692"/>
    </source>
</evidence>
<dbReference type="Pfam" id="PF22776">
    <property type="entry name" value="K_trans_C"/>
    <property type="match status" value="1"/>
</dbReference>
<gene>
    <name evidence="14" type="ORF">RHSIM_Rhsim12G0100300</name>
</gene>
<feature type="transmembrane region" description="Helical" evidence="11">
    <location>
        <begin position="157"/>
        <end position="179"/>
    </location>
</feature>
<evidence type="ECO:0000256" key="2">
    <source>
        <dbReference type="ARBA" id="ARBA00008440"/>
    </source>
</evidence>
<feature type="transmembrane region" description="Helical" evidence="11">
    <location>
        <begin position="261"/>
        <end position="279"/>
    </location>
</feature>
<dbReference type="EMBL" id="WJXA01000012">
    <property type="protein sequence ID" value="KAF7124083.1"/>
    <property type="molecule type" value="Genomic_DNA"/>
</dbReference>
<feature type="transmembrane region" description="Helical" evidence="11">
    <location>
        <begin position="313"/>
        <end position="336"/>
    </location>
</feature>
<dbReference type="Pfam" id="PF02705">
    <property type="entry name" value="K_trans"/>
    <property type="match status" value="2"/>
</dbReference>
<keyword evidence="8" id="KW-0406">Ion transport</keyword>
<organism evidence="14 15">
    <name type="scientific">Rhododendron simsii</name>
    <name type="common">Sims's rhododendron</name>
    <dbReference type="NCBI Taxonomy" id="118357"/>
    <lineage>
        <taxon>Eukaryota</taxon>
        <taxon>Viridiplantae</taxon>
        <taxon>Streptophyta</taxon>
        <taxon>Embryophyta</taxon>
        <taxon>Tracheophyta</taxon>
        <taxon>Spermatophyta</taxon>
        <taxon>Magnoliopsida</taxon>
        <taxon>eudicotyledons</taxon>
        <taxon>Gunneridae</taxon>
        <taxon>Pentapetalae</taxon>
        <taxon>asterids</taxon>
        <taxon>Ericales</taxon>
        <taxon>Ericaceae</taxon>
        <taxon>Ericoideae</taxon>
        <taxon>Rhodoreae</taxon>
        <taxon>Rhododendron</taxon>
    </lineage>
</organism>
<evidence type="ECO:0008006" key="16">
    <source>
        <dbReference type="Google" id="ProtNLM"/>
    </source>
</evidence>
<keyword evidence="5 11" id="KW-0812">Transmembrane</keyword>
<keyword evidence="3" id="KW-0813">Transport</keyword>
<feature type="domain" description="K+ potassium transporter integral membrane" evidence="12">
    <location>
        <begin position="154"/>
        <end position="378"/>
    </location>
</feature>
<evidence type="ECO:0000313" key="14">
    <source>
        <dbReference type="EMBL" id="KAF7124083.1"/>
    </source>
</evidence>
<comment type="similarity">
    <text evidence="2">Belongs to the HAK/KUP transporter (TC 2.A.72.3) family.</text>
</comment>
<evidence type="ECO:0000256" key="11">
    <source>
        <dbReference type="SAM" id="Phobius"/>
    </source>
</evidence>
<evidence type="ECO:0000256" key="8">
    <source>
        <dbReference type="ARBA" id="ARBA00023065"/>
    </source>
</evidence>
<keyword evidence="6" id="KW-0630">Potassium</keyword>
<keyword evidence="7 11" id="KW-1133">Transmembrane helix</keyword>
<evidence type="ECO:0000313" key="15">
    <source>
        <dbReference type="Proteomes" id="UP000626092"/>
    </source>
</evidence>
<evidence type="ECO:0000256" key="7">
    <source>
        <dbReference type="ARBA" id="ARBA00022989"/>
    </source>
</evidence>
<feature type="domain" description="K+ potassium transporter integral membrane" evidence="12">
    <location>
        <begin position="10"/>
        <end position="137"/>
    </location>
</feature>
<feature type="transmembrane region" description="Helical" evidence="11">
    <location>
        <begin position="9"/>
        <end position="32"/>
    </location>
</feature>
<keyword evidence="4" id="KW-0633">Potassium transport</keyword>
<feature type="transmembrane region" description="Helical" evidence="11">
    <location>
        <begin position="285"/>
        <end position="306"/>
    </location>
</feature>
<keyword evidence="15" id="KW-1185">Reference proteome</keyword>
<evidence type="ECO:0000256" key="1">
    <source>
        <dbReference type="ARBA" id="ARBA00004651"/>
    </source>
</evidence>
<dbReference type="PANTHER" id="PTHR30540:SF94">
    <property type="entry name" value="POTASSIUM TRANSPORTER 5"/>
    <property type="match status" value="1"/>
</dbReference>
<evidence type="ECO:0000256" key="10">
    <source>
        <dbReference type="SAM" id="MobiDB-lite"/>
    </source>
</evidence>
<dbReference type="InterPro" id="IPR053952">
    <property type="entry name" value="K_trans_C"/>
</dbReference>
<feature type="transmembrane region" description="Helical" evidence="11">
    <location>
        <begin position="204"/>
        <end position="224"/>
    </location>
</feature>
<keyword evidence="9 11" id="KW-0472">Membrane</keyword>
<evidence type="ECO:0000256" key="6">
    <source>
        <dbReference type="ARBA" id="ARBA00022958"/>
    </source>
</evidence>
<dbReference type="GO" id="GO:0015079">
    <property type="term" value="F:potassium ion transmembrane transporter activity"/>
    <property type="evidence" value="ECO:0007669"/>
    <property type="project" value="InterPro"/>
</dbReference>
<dbReference type="AlphaFoldDB" id="A0A834L8V4"/>
<evidence type="ECO:0000259" key="13">
    <source>
        <dbReference type="Pfam" id="PF22776"/>
    </source>
</evidence>
<feature type="transmembrane region" description="Helical" evidence="11">
    <location>
        <begin position="38"/>
        <end position="60"/>
    </location>
</feature>
<dbReference type="InterPro" id="IPR053951">
    <property type="entry name" value="K_trans_N"/>
</dbReference>
<dbReference type="OrthoDB" id="504708at2759"/>
<proteinExistence type="inferred from homology"/>
<evidence type="ECO:0000256" key="4">
    <source>
        <dbReference type="ARBA" id="ARBA00022538"/>
    </source>
</evidence>
<dbReference type="GO" id="GO:0005886">
    <property type="term" value="C:plasma membrane"/>
    <property type="evidence" value="ECO:0007669"/>
    <property type="project" value="UniProtKB-SubCell"/>
</dbReference>
<feature type="domain" description="K+ potassium transporter C-terminal" evidence="13">
    <location>
        <begin position="393"/>
        <end position="644"/>
    </location>
</feature>
<sequence>MIINLPSSLFADAIVGISVVILIGLFCAQRFGTNKVSYLFAPIIVLWFLVIAVIGVYDLLKHDMGVLRAFNPKYIVDYFKRDGKKAWTSLGGVFLCITGEVIGRNNLLLPETGTEAMFADLGHFSVRAIQVSVRETCEQNITQALNYVSNGGNWMQISFSGVVFPALLASYCGQAAYLVKFPENVGNTFYASIPGKSTLNTSPVYWPTFAVAVAAAIIASQALISGAFSTISQSLILGCFPKVKVIHTSTKHEGQVYIPEINYILMLACVIITVSFKTTEKLGNAYGIAVVAVMLITTCMVTLIMLVIWETRILWIALFFAVFISIEGLYLSAVISKFIQGGYLPLAIATVLMMIMGIWQYVHKQRYIFELKNKVSNEFIRDVSLNSDINRIPGIGLLFSELVQGVPPIFPHFIANIPSIHSVLVFVSLKPIPINKVAMEERFLFRHVEPRDYRMFRCVVRYGYNDVTEEPKEFEQHLVDNLKEFIRHEQFIQEGGEIAEQIIEPTNISHLTLLGNDEKVTRSSSSKVHIEEPIQQQQHSSRVSSRDIQSFNVATRSPNSSSRIISGPIQGAEEEMQFVQNAMDKGVVYLLGEIEVIAEPKSSFFKRIVVNYAYSFLRKNFRQGEHVMAIPRSKLLRVGMTYEI</sequence>
<feature type="region of interest" description="Disordered" evidence="10">
    <location>
        <begin position="526"/>
        <end position="546"/>
    </location>
</feature>
<accession>A0A834L8V4</accession>
<dbReference type="Proteomes" id="UP000626092">
    <property type="component" value="Unassembled WGS sequence"/>
</dbReference>
<reference evidence="14" key="1">
    <citation type="submission" date="2019-11" db="EMBL/GenBank/DDBJ databases">
        <authorList>
            <person name="Liu Y."/>
            <person name="Hou J."/>
            <person name="Li T.-Q."/>
            <person name="Guan C.-H."/>
            <person name="Wu X."/>
            <person name="Wu H.-Z."/>
            <person name="Ling F."/>
            <person name="Zhang R."/>
            <person name="Shi X.-G."/>
            <person name="Ren J.-P."/>
            <person name="Chen E.-F."/>
            <person name="Sun J.-M."/>
        </authorList>
    </citation>
    <scope>NUCLEOTIDE SEQUENCE</scope>
    <source>
        <strain evidence="14">Adult_tree_wgs_1</strain>
        <tissue evidence="14">Leaves</tissue>
    </source>
</reference>
<name>A0A834L8V4_RHOSS</name>
<evidence type="ECO:0000259" key="12">
    <source>
        <dbReference type="Pfam" id="PF02705"/>
    </source>
</evidence>